<comment type="caution">
    <text evidence="2">The sequence shown here is derived from an EMBL/GenBank/DDBJ whole genome shotgun (WGS) entry which is preliminary data.</text>
</comment>
<evidence type="ECO:0000313" key="2">
    <source>
        <dbReference type="EMBL" id="KAJ7225825.1"/>
    </source>
</evidence>
<dbReference type="PANTHER" id="PTHR48148">
    <property type="entry name" value="KERATINOCYTE PROLINE-RICH PROTEIN"/>
    <property type="match status" value="1"/>
</dbReference>
<evidence type="ECO:0000313" key="3">
    <source>
        <dbReference type="Proteomes" id="UP001219525"/>
    </source>
</evidence>
<proteinExistence type="predicted"/>
<feature type="compositionally biased region" description="Low complexity" evidence="1">
    <location>
        <begin position="123"/>
        <end position="136"/>
    </location>
</feature>
<reference evidence="2" key="1">
    <citation type="submission" date="2023-03" db="EMBL/GenBank/DDBJ databases">
        <title>Massive genome expansion in bonnet fungi (Mycena s.s.) driven by repeated elements and novel gene families across ecological guilds.</title>
        <authorList>
            <consortium name="Lawrence Berkeley National Laboratory"/>
            <person name="Harder C.B."/>
            <person name="Miyauchi S."/>
            <person name="Viragh M."/>
            <person name="Kuo A."/>
            <person name="Thoen E."/>
            <person name="Andreopoulos B."/>
            <person name="Lu D."/>
            <person name="Skrede I."/>
            <person name="Drula E."/>
            <person name="Henrissat B."/>
            <person name="Morin E."/>
            <person name="Kohler A."/>
            <person name="Barry K."/>
            <person name="LaButti K."/>
            <person name="Morin E."/>
            <person name="Salamov A."/>
            <person name="Lipzen A."/>
            <person name="Mereny Z."/>
            <person name="Hegedus B."/>
            <person name="Baldrian P."/>
            <person name="Stursova M."/>
            <person name="Weitz H."/>
            <person name="Taylor A."/>
            <person name="Grigoriev I.V."/>
            <person name="Nagy L.G."/>
            <person name="Martin F."/>
            <person name="Kauserud H."/>
        </authorList>
    </citation>
    <scope>NUCLEOTIDE SEQUENCE</scope>
    <source>
        <strain evidence="2">9144</strain>
    </source>
</reference>
<dbReference type="PANTHER" id="PTHR48148:SF3">
    <property type="entry name" value="KERATINOCYTE PROLINE-RICH PROTEIN"/>
    <property type="match status" value="1"/>
</dbReference>
<evidence type="ECO:0000256" key="1">
    <source>
        <dbReference type="SAM" id="MobiDB-lite"/>
    </source>
</evidence>
<name>A0AAD7E323_9AGAR</name>
<feature type="region of interest" description="Disordered" evidence="1">
    <location>
        <begin position="177"/>
        <end position="208"/>
    </location>
</feature>
<feature type="compositionally biased region" description="Pro residues" evidence="1">
    <location>
        <begin position="546"/>
        <end position="562"/>
    </location>
</feature>
<feature type="region of interest" description="Disordered" evidence="1">
    <location>
        <begin position="84"/>
        <end position="164"/>
    </location>
</feature>
<accession>A0AAD7E323</accession>
<protein>
    <submittedName>
        <fullName evidence="2">Uncharacterized protein</fullName>
    </submittedName>
</protein>
<gene>
    <name evidence="2" type="ORF">GGX14DRAFT_641233</name>
</gene>
<dbReference type="AlphaFoldDB" id="A0AAD7E323"/>
<sequence>MRSMCTPFSTSPVVNAHTVHPVPLAHLPLLLDVPPIERMQASASSPFACACPFGRAIEGESLDVVPQPLRTQLILPARAVVKSKMYSPRPGPRQRSRARVTRHQTATVYPQCRLTRRVAQEPACTSSSAGTAAAVTPSNPRSRIHSTRDKPPPPLSLFGKSTAPADGFRAELETEAELRRPPNKHPPAKQASSLPLPPSSDRDALRAPCPEPTCTRVLPAPRKCQSGANHGKWYTACFNEAHGHRYKFWDIGIVPNGLPPPAQPSTAPQPAARAPTTTAMSEHATTQVYAWVITWLALALFPSSRAPFASSCAPFASSFAPFACALHSALVAMEAFVRTFQVELTLPTLSETSSASSSVFCGTQALFRTWQIFVEPIFDEQPDPTPTSAPAFTSPALLVPAPTPHLFDFGVPARPRPLLTQLAEKMEVLAARLRRSNRNALPITDLQCALDALMLATENSNVLPTSTQVPCLSGWNNTRQAMMPGIKVKGSKRRRTSQGSPRRVPPVTALPAASMASTAPPTSAPPAASATPRVPPANAPPATSTAPPPAASTPPLTAPPTARPERRAATQPKVDLGAVLWR</sequence>
<dbReference type="EMBL" id="JARJCW010000004">
    <property type="protein sequence ID" value="KAJ7225825.1"/>
    <property type="molecule type" value="Genomic_DNA"/>
</dbReference>
<feature type="compositionally biased region" description="Basic residues" evidence="1">
    <location>
        <begin position="92"/>
        <end position="102"/>
    </location>
</feature>
<keyword evidence="3" id="KW-1185">Reference proteome</keyword>
<organism evidence="2 3">
    <name type="scientific">Mycena pura</name>
    <dbReference type="NCBI Taxonomy" id="153505"/>
    <lineage>
        <taxon>Eukaryota</taxon>
        <taxon>Fungi</taxon>
        <taxon>Dikarya</taxon>
        <taxon>Basidiomycota</taxon>
        <taxon>Agaricomycotina</taxon>
        <taxon>Agaricomycetes</taxon>
        <taxon>Agaricomycetidae</taxon>
        <taxon>Agaricales</taxon>
        <taxon>Marasmiineae</taxon>
        <taxon>Mycenaceae</taxon>
        <taxon>Mycena</taxon>
    </lineage>
</organism>
<feature type="compositionally biased region" description="Low complexity" evidence="1">
    <location>
        <begin position="509"/>
        <end position="532"/>
    </location>
</feature>
<dbReference type="Proteomes" id="UP001219525">
    <property type="component" value="Unassembled WGS sequence"/>
</dbReference>
<feature type="region of interest" description="Disordered" evidence="1">
    <location>
        <begin position="482"/>
        <end position="582"/>
    </location>
</feature>